<dbReference type="Pfam" id="PF05231">
    <property type="entry name" value="MASE1"/>
    <property type="match status" value="1"/>
</dbReference>
<reference evidence="9 10" key="1">
    <citation type="submission" date="2018-03" db="EMBL/GenBank/DDBJ databases">
        <title>Draft genome of Deinococcus sp. OD32.</title>
        <authorList>
            <person name="Wang X.-P."/>
            <person name="Du Z.-J."/>
        </authorList>
    </citation>
    <scope>NUCLEOTIDE SEQUENCE [LARGE SCALE GENOMIC DNA]</scope>
    <source>
        <strain evidence="9 10">OD32</strain>
    </source>
</reference>
<feature type="transmembrane region" description="Helical" evidence="6">
    <location>
        <begin position="20"/>
        <end position="38"/>
    </location>
</feature>
<evidence type="ECO:0000256" key="1">
    <source>
        <dbReference type="ARBA" id="ARBA00004651"/>
    </source>
</evidence>
<dbReference type="PANTHER" id="PTHR44757:SF2">
    <property type="entry name" value="BIOFILM ARCHITECTURE MAINTENANCE PROTEIN MBAA"/>
    <property type="match status" value="1"/>
</dbReference>
<dbReference type="Gene3D" id="3.20.20.450">
    <property type="entry name" value="EAL domain"/>
    <property type="match status" value="1"/>
</dbReference>
<evidence type="ECO:0000256" key="6">
    <source>
        <dbReference type="SAM" id="Phobius"/>
    </source>
</evidence>
<organism evidence="9 10">
    <name type="scientific">Deinococcus arcticus</name>
    <dbReference type="NCBI Taxonomy" id="2136176"/>
    <lineage>
        <taxon>Bacteria</taxon>
        <taxon>Thermotogati</taxon>
        <taxon>Deinococcota</taxon>
        <taxon>Deinococci</taxon>
        <taxon>Deinococcales</taxon>
        <taxon>Deinococcaceae</taxon>
        <taxon>Deinococcus</taxon>
    </lineage>
</organism>
<dbReference type="EMBL" id="PYSV01000002">
    <property type="protein sequence ID" value="PTA69406.1"/>
    <property type="molecule type" value="Genomic_DNA"/>
</dbReference>
<keyword evidence="3 6" id="KW-0812">Transmembrane</keyword>
<dbReference type="PROSITE" id="PS50883">
    <property type="entry name" value="EAL"/>
    <property type="match status" value="1"/>
</dbReference>
<feature type="transmembrane region" description="Helical" evidence="6">
    <location>
        <begin position="255"/>
        <end position="277"/>
    </location>
</feature>
<dbReference type="CDD" id="cd01948">
    <property type="entry name" value="EAL"/>
    <property type="match status" value="1"/>
</dbReference>
<dbReference type="NCBIfam" id="TIGR00254">
    <property type="entry name" value="GGDEF"/>
    <property type="match status" value="1"/>
</dbReference>
<dbReference type="InterPro" id="IPR035919">
    <property type="entry name" value="EAL_sf"/>
</dbReference>
<dbReference type="Gene3D" id="3.30.70.270">
    <property type="match status" value="1"/>
</dbReference>
<dbReference type="Proteomes" id="UP000240317">
    <property type="component" value="Unassembled WGS sequence"/>
</dbReference>
<dbReference type="GO" id="GO:0005886">
    <property type="term" value="C:plasma membrane"/>
    <property type="evidence" value="ECO:0007669"/>
    <property type="project" value="UniProtKB-SubCell"/>
</dbReference>
<dbReference type="SMART" id="SM00267">
    <property type="entry name" value="GGDEF"/>
    <property type="match status" value="1"/>
</dbReference>
<dbReference type="InterPro" id="IPR007895">
    <property type="entry name" value="MASE1"/>
</dbReference>
<evidence type="ECO:0000256" key="5">
    <source>
        <dbReference type="ARBA" id="ARBA00023136"/>
    </source>
</evidence>
<dbReference type="AlphaFoldDB" id="A0A2T3WBZ0"/>
<keyword evidence="4 6" id="KW-1133">Transmembrane helix</keyword>
<dbReference type="Pfam" id="PF00990">
    <property type="entry name" value="GGDEF"/>
    <property type="match status" value="1"/>
</dbReference>
<feature type="domain" description="EAL" evidence="7">
    <location>
        <begin position="485"/>
        <end position="739"/>
    </location>
</feature>
<proteinExistence type="predicted"/>
<sequence length="739" mass="78124">MGLAACPVHRRFQMPPRRSALLSAALPAALFAALYLGLQATALRFQGAPGLSAWYLPAGLILAFLTAYGLRFAPWALLTVALGGALLSPHAPDLLASLVNVTAYTLGAALLRRSAGWRSGAVGLRDVPRFATAAVLTSGLAALGTVSVLKLAGGLPGLPWSTAILNWWVGDLVGIVALTPPLLLLRRRERPGATGPGEADRRSRRRFGLLALQLLAIPATLLLVFGLGAAHGLQVLYLCFLPLLWLALQQGLPLATLGSLLMSAGITLLAWATGASAPQRLDMQLLMTTLALTTMVLATLSTERRRQRQRLAHLALHDALTGLPNRRAFLEGLGHMLRRRGAGGGSVLVLFVDIDRLKWVNDTLGHAAGDAYLRAMAGRLARALPPQGLAARLGGDEFALALPVQTQAEEVQWAQGVLAGVQGPLQVAGYEIAPAVSVGASSAPRDGADVEAVLQRADEAMYHAKRTGQGLHHFVPAIPDGHYTALQYEHDLRQALAQGGQLELHYQPQVDLGSMEVIGFEALVRWRHPEQGLIPPGAFLPVAERTGLIVPLGSWVLRAACTQLQRWSLQTGRPLRMAVNVSAAQLHPPLVAEVRAALEASGAAPGQLELELTESALLTDPARAAGVLADIGALGVRMALDDFGTGYSSLSHLNVFPVNTLKIDRSFVQALQGCPPERSVVRGVVALGHALGISVLAEGAETPQQVAWVRDLGCDAVQGYALGRPVPPEQAAAFLQVRA</sequence>
<feature type="transmembrane region" description="Helical" evidence="6">
    <location>
        <begin position="131"/>
        <end position="152"/>
    </location>
</feature>
<dbReference type="InterPro" id="IPR043128">
    <property type="entry name" value="Rev_trsase/Diguanyl_cyclase"/>
</dbReference>
<feature type="transmembrane region" description="Helical" evidence="6">
    <location>
        <begin position="283"/>
        <end position="300"/>
    </location>
</feature>
<evidence type="ECO:0000256" key="4">
    <source>
        <dbReference type="ARBA" id="ARBA00022989"/>
    </source>
</evidence>
<feature type="transmembrane region" description="Helical" evidence="6">
    <location>
        <begin position="206"/>
        <end position="225"/>
    </location>
</feature>
<evidence type="ECO:0000256" key="3">
    <source>
        <dbReference type="ARBA" id="ARBA00022692"/>
    </source>
</evidence>
<dbReference type="PANTHER" id="PTHR44757">
    <property type="entry name" value="DIGUANYLATE CYCLASE DGCP"/>
    <property type="match status" value="1"/>
</dbReference>
<protein>
    <recommendedName>
        <fullName evidence="11">EAL domain-containing protein</fullName>
    </recommendedName>
</protein>
<evidence type="ECO:0000313" key="9">
    <source>
        <dbReference type="EMBL" id="PTA69406.1"/>
    </source>
</evidence>
<dbReference type="PROSITE" id="PS50887">
    <property type="entry name" value="GGDEF"/>
    <property type="match status" value="1"/>
</dbReference>
<evidence type="ECO:0000259" key="8">
    <source>
        <dbReference type="PROSITE" id="PS50887"/>
    </source>
</evidence>
<dbReference type="InterPro" id="IPR000160">
    <property type="entry name" value="GGDEF_dom"/>
</dbReference>
<evidence type="ECO:0000256" key="2">
    <source>
        <dbReference type="ARBA" id="ARBA00022475"/>
    </source>
</evidence>
<feature type="transmembrane region" description="Helical" evidence="6">
    <location>
        <begin position="164"/>
        <end position="185"/>
    </location>
</feature>
<accession>A0A2T3WBZ0</accession>
<keyword evidence="10" id="KW-1185">Reference proteome</keyword>
<dbReference type="InterPro" id="IPR052155">
    <property type="entry name" value="Biofilm_reg_signaling"/>
</dbReference>
<evidence type="ECO:0008006" key="11">
    <source>
        <dbReference type="Google" id="ProtNLM"/>
    </source>
</evidence>
<keyword evidence="2" id="KW-1003">Cell membrane</keyword>
<dbReference type="SUPFAM" id="SSF55073">
    <property type="entry name" value="Nucleotide cyclase"/>
    <property type="match status" value="1"/>
</dbReference>
<keyword evidence="5 6" id="KW-0472">Membrane</keyword>
<dbReference type="SUPFAM" id="SSF141868">
    <property type="entry name" value="EAL domain-like"/>
    <property type="match status" value="1"/>
</dbReference>
<feature type="transmembrane region" description="Helical" evidence="6">
    <location>
        <begin position="44"/>
        <end position="65"/>
    </location>
</feature>
<dbReference type="InterPro" id="IPR001633">
    <property type="entry name" value="EAL_dom"/>
</dbReference>
<evidence type="ECO:0000313" key="10">
    <source>
        <dbReference type="Proteomes" id="UP000240317"/>
    </source>
</evidence>
<dbReference type="InterPro" id="IPR029787">
    <property type="entry name" value="Nucleotide_cyclase"/>
</dbReference>
<feature type="domain" description="GGDEF" evidence="8">
    <location>
        <begin position="345"/>
        <end position="477"/>
    </location>
</feature>
<dbReference type="CDD" id="cd01949">
    <property type="entry name" value="GGDEF"/>
    <property type="match status" value="1"/>
</dbReference>
<dbReference type="SMART" id="SM00052">
    <property type="entry name" value="EAL"/>
    <property type="match status" value="1"/>
</dbReference>
<dbReference type="Pfam" id="PF00563">
    <property type="entry name" value="EAL"/>
    <property type="match status" value="1"/>
</dbReference>
<comment type="subcellular location">
    <subcellularLocation>
        <location evidence="1">Cell membrane</location>
        <topology evidence="1">Multi-pass membrane protein</topology>
    </subcellularLocation>
</comment>
<comment type="caution">
    <text evidence="9">The sequence shown here is derived from an EMBL/GenBank/DDBJ whole genome shotgun (WGS) entry which is preliminary data.</text>
</comment>
<gene>
    <name evidence="9" type="ORF">C8263_03545</name>
</gene>
<name>A0A2T3WBZ0_9DEIO</name>
<evidence type="ECO:0000259" key="7">
    <source>
        <dbReference type="PROSITE" id="PS50883"/>
    </source>
</evidence>